<dbReference type="PANTHER" id="PTHR48090:SF10">
    <property type="entry name" value="GLUCOSYL-3-PHOSPHOGLYCERATE SYNTHASE"/>
    <property type="match status" value="1"/>
</dbReference>
<keyword evidence="2 6" id="KW-0328">Glycosyltransferase</keyword>
<evidence type="ECO:0000256" key="2">
    <source>
        <dbReference type="ARBA" id="ARBA00022676"/>
    </source>
</evidence>
<name>A0A0S4KTC9_9BACT</name>
<evidence type="ECO:0000313" key="6">
    <source>
        <dbReference type="EMBL" id="CUQ67715.1"/>
    </source>
</evidence>
<dbReference type="EC" id="2.4.-.-" evidence="6"/>
<dbReference type="AlphaFoldDB" id="A0A0S4KTC9"/>
<dbReference type="KEGG" id="nio:NITINOP_2743"/>
<dbReference type="InterPro" id="IPR054145">
    <property type="entry name" value="MGS_GT"/>
</dbReference>
<evidence type="ECO:0000259" key="5">
    <source>
        <dbReference type="Pfam" id="PF21969"/>
    </source>
</evidence>
<dbReference type="InterPro" id="IPR029044">
    <property type="entry name" value="Nucleotide-diphossugar_trans"/>
</dbReference>
<comment type="similarity">
    <text evidence="1">Belongs to the glycosyltransferase 2 family.</text>
</comment>
<feature type="domain" description="Mannosylglycerate synthase GT" evidence="5">
    <location>
        <begin position="113"/>
        <end position="275"/>
    </location>
</feature>
<dbReference type="Pfam" id="PF21969">
    <property type="entry name" value="MGS_GT"/>
    <property type="match status" value="1"/>
</dbReference>
<dbReference type="InterPro" id="IPR050256">
    <property type="entry name" value="Glycosyltransferase_2"/>
</dbReference>
<feature type="region of interest" description="Disordered" evidence="4">
    <location>
        <begin position="1"/>
        <end position="21"/>
    </location>
</feature>
<protein>
    <submittedName>
        <fullName evidence="6">Putative Glycosyl transferase, family 2</fullName>
        <ecNumber evidence="6">2.4.-.-</ecNumber>
    </submittedName>
</protein>
<feature type="compositionally biased region" description="Polar residues" evidence="4">
    <location>
        <begin position="1"/>
        <end position="16"/>
    </location>
</feature>
<dbReference type="SUPFAM" id="SSF53448">
    <property type="entry name" value="Nucleotide-diphospho-sugar transferases"/>
    <property type="match status" value="1"/>
</dbReference>
<evidence type="ECO:0000256" key="1">
    <source>
        <dbReference type="ARBA" id="ARBA00006739"/>
    </source>
</evidence>
<gene>
    <name evidence="6" type="ORF">NITINOP_2743</name>
</gene>
<keyword evidence="7" id="KW-1185">Reference proteome</keyword>
<dbReference type="GO" id="GO:0016757">
    <property type="term" value="F:glycosyltransferase activity"/>
    <property type="evidence" value="ECO:0007669"/>
    <property type="project" value="UniProtKB-KW"/>
</dbReference>
<evidence type="ECO:0000256" key="3">
    <source>
        <dbReference type="ARBA" id="ARBA00022679"/>
    </source>
</evidence>
<dbReference type="Gene3D" id="3.90.550.10">
    <property type="entry name" value="Spore Coat Polysaccharide Biosynthesis Protein SpsA, Chain A"/>
    <property type="match status" value="1"/>
</dbReference>
<evidence type="ECO:0000256" key="4">
    <source>
        <dbReference type="SAM" id="MobiDB-lite"/>
    </source>
</evidence>
<evidence type="ECO:0000313" key="7">
    <source>
        <dbReference type="Proteomes" id="UP000066284"/>
    </source>
</evidence>
<keyword evidence="3 6" id="KW-0808">Transferase</keyword>
<dbReference type="EMBL" id="LN885086">
    <property type="protein sequence ID" value="CUQ67715.1"/>
    <property type="molecule type" value="Genomic_DNA"/>
</dbReference>
<accession>A0A0S4KTC9</accession>
<sequence length="437" mass="48949">MGSHQMKTQDMQSAKPSVSLAEETEARLSDIRQADLLVGIPSYNNADTIGHVVRAVSAGLAKYFPERRAVLVNSDGGSSDGTTEVVARSIVDYGALLISDQQSRLQKIITPYHGIPGKGSAFRTIFEIARRLDAKACAVVDSDLRSITPEWIELLLRPVLDEHYDYVAPYYLRHKYDGTITNSIVYPLTRALYGQRIRQPIGGDFGFSGRLAEHYLDQHVWESDVARFGIDIWMTTEAIASGARVCQSFLGAKIHNPKDPSADLAAMLMQVLGALFALMEEHHEVWLAQNGSVPVKIFGFQYEVGVEPVHVNVDRMIHAFRQGMEDLAPIWEQMLGREIVAELSPLRAASPVEFRIPDDLWVRVIYEAAVAYHGRVMPREHLLKALTPLYLGRTATFVLETQGLTSAEAERRVEQLCLAFEERKSYLVDRWSGRPRS</sequence>
<dbReference type="RefSeq" id="WP_231908671.1">
    <property type="nucleotide sequence ID" value="NZ_LN885086.1"/>
</dbReference>
<organism evidence="6 7">
    <name type="scientific">Candidatus Nitrospira inopinata</name>
    <dbReference type="NCBI Taxonomy" id="1715989"/>
    <lineage>
        <taxon>Bacteria</taxon>
        <taxon>Pseudomonadati</taxon>
        <taxon>Nitrospirota</taxon>
        <taxon>Nitrospiria</taxon>
        <taxon>Nitrospirales</taxon>
        <taxon>Nitrospiraceae</taxon>
        <taxon>Nitrospira</taxon>
    </lineage>
</organism>
<dbReference type="PANTHER" id="PTHR48090">
    <property type="entry name" value="UNDECAPRENYL-PHOSPHATE 4-DEOXY-4-FORMAMIDO-L-ARABINOSE TRANSFERASE-RELATED"/>
    <property type="match status" value="1"/>
</dbReference>
<reference evidence="7" key="1">
    <citation type="submission" date="2015-09" db="EMBL/GenBank/DDBJ databases">
        <authorList>
            <person name="Daims H."/>
        </authorList>
    </citation>
    <scope>NUCLEOTIDE SEQUENCE [LARGE SCALE GENOMIC DNA]</scope>
</reference>
<proteinExistence type="inferred from homology"/>
<dbReference type="STRING" id="1715989.NITINOP_2743"/>
<dbReference type="Proteomes" id="UP000066284">
    <property type="component" value="Chromosome 1"/>
</dbReference>